<evidence type="ECO:0000256" key="1">
    <source>
        <dbReference type="SAM" id="MobiDB-lite"/>
    </source>
</evidence>
<protein>
    <submittedName>
        <fullName evidence="2">Uncharacterized protein</fullName>
    </submittedName>
</protein>
<dbReference type="EMBL" id="BARS01003871">
    <property type="protein sequence ID" value="GAF69425.1"/>
    <property type="molecule type" value="Genomic_DNA"/>
</dbReference>
<evidence type="ECO:0000313" key="2">
    <source>
        <dbReference type="EMBL" id="GAF69425.1"/>
    </source>
</evidence>
<gene>
    <name evidence="2" type="ORF">S01H1_07516</name>
</gene>
<reference evidence="2" key="1">
    <citation type="journal article" date="2014" name="Front. Microbiol.">
        <title>High frequency of phylogenetically diverse reductive dehalogenase-homologous genes in deep subseafloor sedimentary metagenomes.</title>
        <authorList>
            <person name="Kawai M."/>
            <person name="Futagami T."/>
            <person name="Toyoda A."/>
            <person name="Takaki Y."/>
            <person name="Nishi S."/>
            <person name="Hori S."/>
            <person name="Arai W."/>
            <person name="Tsubouchi T."/>
            <person name="Morono Y."/>
            <person name="Uchiyama I."/>
            <person name="Ito T."/>
            <person name="Fujiyama A."/>
            <person name="Inagaki F."/>
            <person name="Takami H."/>
        </authorList>
    </citation>
    <scope>NUCLEOTIDE SEQUENCE</scope>
    <source>
        <strain evidence="2">Expedition CK06-06</strain>
    </source>
</reference>
<name>X0T040_9ZZZZ</name>
<organism evidence="2">
    <name type="scientific">marine sediment metagenome</name>
    <dbReference type="NCBI Taxonomy" id="412755"/>
    <lineage>
        <taxon>unclassified sequences</taxon>
        <taxon>metagenomes</taxon>
        <taxon>ecological metagenomes</taxon>
    </lineage>
</organism>
<proteinExistence type="predicted"/>
<feature type="compositionally biased region" description="Basic and acidic residues" evidence="1">
    <location>
        <begin position="1"/>
        <end position="68"/>
    </location>
</feature>
<sequence>MVEKKDKNWTKREYHKEQKRLEKRINSLEGKGKKDSDNDKLIDKEIKEVEKELEDVESKGAEKHEARLGRPSLDVGISKEDEEKIEESSEEKL</sequence>
<comment type="caution">
    <text evidence="2">The sequence shown here is derived from an EMBL/GenBank/DDBJ whole genome shotgun (WGS) entry which is preliminary data.</text>
</comment>
<dbReference type="AlphaFoldDB" id="X0T040"/>
<feature type="compositionally biased region" description="Basic and acidic residues" evidence="1">
    <location>
        <begin position="77"/>
        <end position="93"/>
    </location>
</feature>
<feature type="non-terminal residue" evidence="2">
    <location>
        <position position="93"/>
    </location>
</feature>
<accession>X0T040</accession>
<feature type="region of interest" description="Disordered" evidence="1">
    <location>
        <begin position="1"/>
        <end position="93"/>
    </location>
</feature>